<dbReference type="Proteomes" id="UP000887565">
    <property type="component" value="Unplaced"/>
</dbReference>
<organism evidence="1 2">
    <name type="scientific">Romanomermis culicivorax</name>
    <name type="common">Nematode worm</name>
    <dbReference type="NCBI Taxonomy" id="13658"/>
    <lineage>
        <taxon>Eukaryota</taxon>
        <taxon>Metazoa</taxon>
        <taxon>Ecdysozoa</taxon>
        <taxon>Nematoda</taxon>
        <taxon>Enoplea</taxon>
        <taxon>Dorylaimia</taxon>
        <taxon>Mermithida</taxon>
        <taxon>Mermithoidea</taxon>
        <taxon>Mermithidae</taxon>
        <taxon>Romanomermis</taxon>
    </lineage>
</organism>
<proteinExistence type="predicted"/>
<protein>
    <submittedName>
        <fullName evidence="2">Uncharacterized protein</fullName>
    </submittedName>
</protein>
<dbReference type="WBParaSite" id="nRc.2.0.1.t10560-RA">
    <property type="protein sequence ID" value="nRc.2.0.1.t10560-RA"/>
    <property type="gene ID" value="nRc.2.0.1.g10560"/>
</dbReference>
<name>A0A915I8S0_ROMCU</name>
<accession>A0A915I8S0</accession>
<dbReference type="AlphaFoldDB" id="A0A915I8S0"/>
<evidence type="ECO:0000313" key="2">
    <source>
        <dbReference type="WBParaSite" id="nRc.2.0.1.t10560-RA"/>
    </source>
</evidence>
<sequence length="166" mass="18274">MDAFSDCTGRKISVVLSKGVKNKKAGKPQTKKLAMERKIPCCDVVYSILNTTAINALSAAEGGHFALHEKPVCRLRSCMTFTFSRKNDQIASSTLVGRGTVRNREEHQRGNLSPHIFVTGTVHPLFKRCIKADARQPHTPFLPGLNCIRSNGYSKKGIPLLPGTRK</sequence>
<reference evidence="2" key="1">
    <citation type="submission" date="2022-11" db="UniProtKB">
        <authorList>
            <consortium name="WormBaseParasite"/>
        </authorList>
    </citation>
    <scope>IDENTIFICATION</scope>
</reference>
<evidence type="ECO:0000313" key="1">
    <source>
        <dbReference type="Proteomes" id="UP000887565"/>
    </source>
</evidence>
<keyword evidence="1" id="KW-1185">Reference proteome</keyword>